<keyword evidence="15" id="KW-1185">Reference proteome</keyword>
<evidence type="ECO:0000256" key="10">
    <source>
        <dbReference type="ARBA" id="ARBA00023285"/>
    </source>
</evidence>
<name>A0A8H7RTH2_9FUNG</name>
<evidence type="ECO:0000256" key="4">
    <source>
        <dbReference type="ARBA" id="ARBA00022448"/>
    </source>
</evidence>
<accession>A0A8H7RTH2</accession>
<evidence type="ECO:0000256" key="9">
    <source>
        <dbReference type="ARBA" id="ARBA00023228"/>
    </source>
</evidence>
<dbReference type="Pfam" id="PF24598">
    <property type="entry name" value="DOP1_C"/>
    <property type="match status" value="1"/>
</dbReference>
<evidence type="ECO:0000256" key="1">
    <source>
        <dbReference type="ARBA" id="ARBA00004155"/>
    </source>
</evidence>
<dbReference type="Proteomes" id="UP000646827">
    <property type="component" value="Unassembled WGS sequence"/>
</dbReference>
<evidence type="ECO:0000256" key="3">
    <source>
        <dbReference type="ARBA" id="ARBA00017088"/>
    </source>
</evidence>
<evidence type="ECO:0000313" key="14">
    <source>
        <dbReference type="EMBL" id="KAG2215488.1"/>
    </source>
</evidence>
<gene>
    <name evidence="14" type="ORF">INT45_012083</name>
</gene>
<dbReference type="GO" id="GO:0031419">
    <property type="term" value="F:cobalamin binding"/>
    <property type="evidence" value="ECO:0007669"/>
    <property type="project" value="UniProtKB-KW"/>
</dbReference>
<evidence type="ECO:0000256" key="11">
    <source>
        <dbReference type="ARBA" id="ARBA00025515"/>
    </source>
</evidence>
<protein>
    <recommendedName>
        <fullName evidence="3">Probable lysosomal cobalamin transporter</fullName>
    </recommendedName>
</protein>
<dbReference type="InterPro" id="IPR056457">
    <property type="entry name" value="DOP1_C"/>
</dbReference>
<feature type="transmembrane region" description="Helical" evidence="12">
    <location>
        <begin position="719"/>
        <end position="740"/>
    </location>
</feature>
<evidence type="ECO:0000313" key="15">
    <source>
        <dbReference type="Proteomes" id="UP000646827"/>
    </source>
</evidence>
<dbReference type="PANTHER" id="PTHR16130">
    <property type="entry name" value="LYSOSOMAL COBALAMIN TRANSPORTER-RELATED"/>
    <property type="match status" value="1"/>
</dbReference>
<evidence type="ECO:0000256" key="8">
    <source>
        <dbReference type="ARBA" id="ARBA00023136"/>
    </source>
</evidence>
<organism evidence="14 15">
    <name type="scientific">Circinella minor</name>
    <dbReference type="NCBI Taxonomy" id="1195481"/>
    <lineage>
        <taxon>Eukaryota</taxon>
        <taxon>Fungi</taxon>
        <taxon>Fungi incertae sedis</taxon>
        <taxon>Mucoromycota</taxon>
        <taxon>Mucoromycotina</taxon>
        <taxon>Mucoromycetes</taxon>
        <taxon>Mucorales</taxon>
        <taxon>Lichtheimiaceae</taxon>
        <taxon>Circinella</taxon>
    </lineage>
</organism>
<reference evidence="14 15" key="1">
    <citation type="submission" date="2020-12" db="EMBL/GenBank/DDBJ databases">
        <title>Metabolic potential, ecology and presence of endohyphal bacteria is reflected in genomic diversity of Mucoromycotina.</title>
        <authorList>
            <person name="Muszewska A."/>
            <person name="Okrasinska A."/>
            <person name="Steczkiewicz K."/>
            <person name="Drgas O."/>
            <person name="Orlowska M."/>
            <person name="Perlinska-Lenart U."/>
            <person name="Aleksandrzak-Piekarczyk T."/>
            <person name="Szatraj K."/>
            <person name="Zielenkiewicz U."/>
            <person name="Pilsyk S."/>
            <person name="Malc E."/>
            <person name="Mieczkowski P."/>
            <person name="Kruszewska J.S."/>
            <person name="Biernat P."/>
            <person name="Pawlowska J."/>
        </authorList>
    </citation>
    <scope>NUCLEOTIDE SEQUENCE [LARGE SCALE GENOMIC DNA]</scope>
    <source>
        <strain evidence="14 15">CBS 142.35</strain>
    </source>
</reference>
<keyword evidence="9" id="KW-0458">Lysosome</keyword>
<keyword evidence="7 12" id="KW-1133">Transmembrane helix</keyword>
<feature type="transmembrane region" description="Helical" evidence="12">
    <location>
        <begin position="463"/>
        <end position="484"/>
    </location>
</feature>
<feature type="domain" description="DOP1-like C-terminal" evidence="13">
    <location>
        <begin position="5"/>
        <end position="302"/>
    </location>
</feature>
<dbReference type="Pfam" id="PF04791">
    <property type="entry name" value="LMBR1"/>
    <property type="match status" value="1"/>
</dbReference>
<dbReference type="PANTHER" id="PTHR16130:SF2">
    <property type="entry name" value="LYSOSOMAL COBALAMIN TRANSPORT ESCORT PROTEIN LMBD1"/>
    <property type="match status" value="1"/>
</dbReference>
<keyword evidence="5" id="KW-0846">Cobalamin</keyword>
<keyword evidence="10" id="KW-0170">Cobalt</keyword>
<evidence type="ECO:0000256" key="6">
    <source>
        <dbReference type="ARBA" id="ARBA00022692"/>
    </source>
</evidence>
<evidence type="ECO:0000259" key="13">
    <source>
        <dbReference type="Pfam" id="PF24598"/>
    </source>
</evidence>
<comment type="function">
    <text evidence="11">Probable lysosomal cobalamin transporter. Required to export cobalamin from lysosomes allowing its conversion to cofactors.</text>
</comment>
<feature type="transmembrane region" description="Helical" evidence="12">
    <location>
        <begin position="590"/>
        <end position="620"/>
    </location>
</feature>
<comment type="similarity">
    <text evidence="2">Belongs to the LIMR family. LMBRD1 subfamily.</text>
</comment>
<comment type="caution">
    <text evidence="14">The sequence shown here is derived from an EMBL/GenBank/DDBJ whole genome shotgun (WGS) entry which is preliminary data.</text>
</comment>
<comment type="subcellular location">
    <subcellularLocation>
        <location evidence="1">Lysosome membrane</location>
        <topology evidence="1">Multi-pass membrane protein</topology>
    </subcellularLocation>
</comment>
<evidence type="ECO:0000256" key="5">
    <source>
        <dbReference type="ARBA" id="ARBA00022628"/>
    </source>
</evidence>
<feature type="transmembrane region" description="Helical" evidence="12">
    <location>
        <begin position="632"/>
        <end position="651"/>
    </location>
</feature>
<keyword evidence="6 12" id="KW-0812">Transmembrane</keyword>
<dbReference type="InterPro" id="IPR050854">
    <property type="entry name" value="LMBD1_LysCbl_Transport"/>
</dbReference>
<keyword evidence="4" id="KW-0813">Transport</keyword>
<dbReference type="AlphaFoldDB" id="A0A8H7RTH2"/>
<evidence type="ECO:0000256" key="12">
    <source>
        <dbReference type="SAM" id="Phobius"/>
    </source>
</evidence>
<dbReference type="EMBL" id="JAEPRB010000509">
    <property type="protein sequence ID" value="KAG2215488.1"/>
    <property type="molecule type" value="Genomic_DNA"/>
</dbReference>
<sequence>MTELTFSYKTWRKEVWEVFLDNRFFYMSATTAKKWRKIIQTVFSLEKERFTELMSRVTTSPSTAFFTNKDQETLNRALNLRRLSYVIFCGTTDQYVPQLPIIQEKLVELLKLDHSEMVHVEIYLCLRIMLVRFSQKHLLNFWPVLITELMRLFNAFLYNNVNDRPEEAQIALAGCKFLDLLCALELDAFQIFEWIFIKDVVASSIFTNISTTHHNNNDEPKEQDGPIPIMNRLGEKLTETSDSVTSSTRAVFDAFPNDMADPYPTPIPSLGQLKRPMLTMRSISSIQQLAFFVEHVSLYAYQCSFTLAHPDMPFIESLLQTDLLEGDIETTLALTPIDIFLVSSTVDSMTGLKKGWADKDTIYWMTTTVQIVYYGCYGLVAIFSFFFIPFAYFYYEEYDGDEDEEGHTWRDRVMGALKYTSFFVVISLLLFLFGLFVKPSSRPPKLDLDWLEKLLTESNGEKSISFVVACLMVLGMLVFIGYTAPGLSLLPMNMIKGRRRIESENEDVDNRLAVNRERQREIQSRYTGTNKPISTRDQRELDNLDDEESVDKLTYSVCGKQCGYIISHPDLFNPINFIFVQLSNVFPLDYVFMVLLIVYFFLATMSGVITLGVRFLWVALFRIRKGATMPQGLLFSTILLTLSLLALNYSLTAVVAPGYAHFGSQVYCNYTEGGQRDCSEHMDKIVPCDIYAPTEICTPTITSTLIDRIVVNTPFFGALYYYSQWAFLIIFIFGFIIALFRRPRDNVDMESADVDADQYDNEQSGLLENSNRRRTTYG</sequence>
<proteinExistence type="inferred from homology"/>
<dbReference type="InterPro" id="IPR006876">
    <property type="entry name" value="LMBR1-like_membr_prot"/>
</dbReference>
<dbReference type="GO" id="GO:0005774">
    <property type="term" value="C:vacuolar membrane"/>
    <property type="evidence" value="ECO:0007669"/>
    <property type="project" value="TreeGrafter"/>
</dbReference>
<keyword evidence="8 12" id="KW-0472">Membrane</keyword>
<dbReference type="GO" id="GO:0072665">
    <property type="term" value="P:protein localization to vacuole"/>
    <property type="evidence" value="ECO:0007669"/>
    <property type="project" value="TreeGrafter"/>
</dbReference>
<dbReference type="OrthoDB" id="73273at2759"/>
<feature type="transmembrane region" description="Helical" evidence="12">
    <location>
        <begin position="371"/>
        <end position="395"/>
    </location>
</feature>
<feature type="transmembrane region" description="Helical" evidence="12">
    <location>
        <begin position="415"/>
        <end position="437"/>
    </location>
</feature>
<evidence type="ECO:0000256" key="7">
    <source>
        <dbReference type="ARBA" id="ARBA00022989"/>
    </source>
</evidence>
<evidence type="ECO:0000256" key="2">
    <source>
        <dbReference type="ARBA" id="ARBA00009901"/>
    </source>
</evidence>